<dbReference type="EMBL" id="QUOT01000001">
    <property type="protein sequence ID" value="REL31868.1"/>
    <property type="molecule type" value="Genomic_DNA"/>
</dbReference>
<keyword evidence="2" id="KW-0238">DNA-binding</keyword>
<dbReference type="SMART" id="SM00342">
    <property type="entry name" value="HTH_ARAC"/>
    <property type="match status" value="1"/>
</dbReference>
<dbReference type="InterPro" id="IPR009057">
    <property type="entry name" value="Homeodomain-like_sf"/>
</dbReference>
<keyword evidence="6" id="KW-1185">Reference proteome</keyword>
<proteinExistence type="predicted"/>
<evidence type="ECO:0000256" key="1">
    <source>
        <dbReference type="ARBA" id="ARBA00023015"/>
    </source>
</evidence>
<sequence>MQDLIESLTALAPNEGVNKTPLPGVYVFKASQSSGKIPLCYSQGVIWVAQGQKRVYFNENVYEYNPDNYLALAVPIPAKCDTIVEPGKPLLSLMIDFDMNLLNELVRIFTDHGCSQATGVDNTSEKNKGLFVSQCTDNLRCTIVRLAKCLQDDMQSLVLGKGLIREVFYHILKGPNAVPLFSLVSHNTHLSKMEKVLKHLHTHYNGRLDVEQLATMANMSASTFHRNFKQITASSPIQYVKKLRLSRARELLVDQGLKVKQAAAQVGYDSPTQFSREFTRYFGQSPSECNRQLV</sequence>
<accession>A0A3E0U4J0</accession>
<dbReference type="GO" id="GO:0043565">
    <property type="term" value="F:sequence-specific DNA binding"/>
    <property type="evidence" value="ECO:0007669"/>
    <property type="project" value="InterPro"/>
</dbReference>
<gene>
    <name evidence="5" type="ORF">DXX94_14715</name>
</gene>
<evidence type="ECO:0000259" key="4">
    <source>
        <dbReference type="PROSITE" id="PS01124"/>
    </source>
</evidence>
<dbReference type="PROSITE" id="PS00041">
    <property type="entry name" value="HTH_ARAC_FAMILY_1"/>
    <property type="match status" value="1"/>
</dbReference>
<evidence type="ECO:0000313" key="6">
    <source>
        <dbReference type="Proteomes" id="UP000256899"/>
    </source>
</evidence>
<dbReference type="Gene3D" id="1.10.10.60">
    <property type="entry name" value="Homeodomain-like"/>
    <property type="match status" value="2"/>
</dbReference>
<dbReference type="RefSeq" id="WP_116017036.1">
    <property type="nucleotide sequence ID" value="NZ_QUOT01000001.1"/>
</dbReference>
<dbReference type="PANTHER" id="PTHR43436">
    <property type="entry name" value="ARAC-FAMILY TRANSCRIPTIONAL REGULATOR"/>
    <property type="match status" value="1"/>
</dbReference>
<protein>
    <submittedName>
        <fullName evidence="5">AraC family transcriptional regulator</fullName>
    </submittedName>
</protein>
<dbReference type="SUPFAM" id="SSF46689">
    <property type="entry name" value="Homeodomain-like"/>
    <property type="match status" value="2"/>
</dbReference>
<dbReference type="InterPro" id="IPR009594">
    <property type="entry name" value="Tscrpt_reg_HTH_AraC_N"/>
</dbReference>
<reference evidence="6" key="1">
    <citation type="submission" date="2018-08" db="EMBL/GenBank/DDBJ databases">
        <title>Thalassotalea euphylliae genome.</title>
        <authorList>
            <person name="Summers S."/>
            <person name="Rice S.A."/>
            <person name="Freckelton M.L."/>
            <person name="Nedved B.T."/>
            <person name="Hadfield M.G."/>
        </authorList>
    </citation>
    <scope>NUCLEOTIDE SEQUENCE [LARGE SCALE GENOMIC DNA]</scope>
    <source>
        <strain evidence="6">H3</strain>
    </source>
</reference>
<dbReference type="AlphaFoldDB" id="A0A3E0U4J0"/>
<dbReference type="PROSITE" id="PS01124">
    <property type="entry name" value="HTH_ARAC_FAMILY_2"/>
    <property type="match status" value="1"/>
</dbReference>
<dbReference type="Pfam" id="PF06719">
    <property type="entry name" value="AraC_N"/>
    <property type="match status" value="1"/>
</dbReference>
<evidence type="ECO:0000313" key="5">
    <source>
        <dbReference type="EMBL" id="REL31868.1"/>
    </source>
</evidence>
<evidence type="ECO:0000256" key="2">
    <source>
        <dbReference type="ARBA" id="ARBA00023125"/>
    </source>
</evidence>
<dbReference type="GO" id="GO:0003700">
    <property type="term" value="F:DNA-binding transcription factor activity"/>
    <property type="evidence" value="ECO:0007669"/>
    <property type="project" value="InterPro"/>
</dbReference>
<dbReference type="InterPro" id="IPR018062">
    <property type="entry name" value="HTH_AraC-typ_CS"/>
</dbReference>
<feature type="domain" description="HTH araC/xylS-type" evidence="4">
    <location>
        <begin position="194"/>
        <end position="292"/>
    </location>
</feature>
<name>A0A3E0U4J0_9GAMM</name>
<dbReference type="InterPro" id="IPR018060">
    <property type="entry name" value="HTH_AraC"/>
</dbReference>
<organism evidence="5 6">
    <name type="scientific">Thalassotalea euphylliae</name>
    <dbReference type="NCBI Taxonomy" id="1655234"/>
    <lineage>
        <taxon>Bacteria</taxon>
        <taxon>Pseudomonadati</taxon>
        <taxon>Pseudomonadota</taxon>
        <taxon>Gammaproteobacteria</taxon>
        <taxon>Alteromonadales</taxon>
        <taxon>Colwelliaceae</taxon>
        <taxon>Thalassotalea</taxon>
    </lineage>
</organism>
<keyword evidence="3" id="KW-0804">Transcription</keyword>
<comment type="caution">
    <text evidence="5">The sequence shown here is derived from an EMBL/GenBank/DDBJ whole genome shotgun (WGS) entry which is preliminary data.</text>
</comment>
<dbReference type="PANTHER" id="PTHR43436:SF2">
    <property type="entry name" value="ARAC_XYLS FAMILY TRANSCRIPTIONAL REGULATOR"/>
    <property type="match status" value="1"/>
</dbReference>
<dbReference type="Pfam" id="PF12833">
    <property type="entry name" value="HTH_18"/>
    <property type="match status" value="1"/>
</dbReference>
<keyword evidence="1" id="KW-0805">Transcription regulation</keyword>
<evidence type="ECO:0000256" key="3">
    <source>
        <dbReference type="ARBA" id="ARBA00023163"/>
    </source>
</evidence>
<dbReference type="Proteomes" id="UP000256899">
    <property type="component" value="Unassembled WGS sequence"/>
</dbReference>